<dbReference type="EMBL" id="JAODUO010000332">
    <property type="protein sequence ID" value="KAK2182899.1"/>
    <property type="molecule type" value="Genomic_DNA"/>
</dbReference>
<name>A0AAD9L3W9_RIDPI</name>
<dbReference type="CDD" id="cd06822">
    <property type="entry name" value="PLPDE_III_YBL036c_euk"/>
    <property type="match status" value="1"/>
</dbReference>
<dbReference type="InterPro" id="IPR011078">
    <property type="entry name" value="PyrdxlP_homeostasis"/>
</dbReference>
<comment type="similarity">
    <text evidence="2 3">Belongs to the pyridoxal phosphate-binding protein YggS/PROSC family.</text>
</comment>
<dbReference type="SUPFAM" id="SSF51419">
    <property type="entry name" value="PLP-binding barrel"/>
    <property type="match status" value="1"/>
</dbReference>
<evidence type="ECO:0000256" key="2">
    <source>
        <dbReference type="HAMAP-Rule" id="MF_03225"/>
    </source>
</evidence>
<dbReference type="Proteomes" id="UP001209878">
    <property type="component" value="Unassembled WGS sequence"/>
</dbReference>
<dbReference type="FunFam" id="3.20.20.10:FF:000007">
    <property type="entry name" value="Pyridoxal phosphate homeostasis protein"/>
    <property type="match status" value="1"/>
</dbReference>
<feature type="modified residue" description="N6-(pyridoxal phosphate)lysine" evidence="2">
    <location>
        <position position="42"/>
    </location>
</feature>
<dbReference type="PANTHER" id="PTHR10146">
    <property type="entry name" value="PROLINE SYNTHETASE CO-TRANSCRIBED BACTERIAL HOMOLOG PROTEIN"/>
    <property type="match status" value="1"/>
</dbReference>
<keyword evidence="6" id="KW-1185">Reference proteome</keyword>
<feature type="domain" description="Alanine racemase N-terminal" evidence="4">
    <location>
        <begin position="34"/>
        <end position="250"/>
    </location>
</feature>
<proteinExistence type="inferred from homology"/>
<dbReference type="Pfam" id="PF01168">
    <property type="entry name" value="Ala_racemase_N"/>
    <property type="match status" value="1"/>
</dbReference>
<comment type="function">
    <text evidence="2">Pyridoxal 5'-phosphate (PLP)-binding protein, which may be involved in intracellular homeostatic regulation of pyridoxal 5'-phosphate (PLP), the active form of vitamin B6.</text>
</comment>
<evidence type="ECO:0000259" key="4">
    <source>
        <dbReference type="Pfam" id="PF01168"/>
    </source>
</evidence>
<comment type="caution">
    <text evidence="5">The sequence shown here is derived from an EMBL/GenBank/DDBJ whole genome shotgun (WGS) entry which is preliminary data.</text>
</comment>
<dbReference type="InterPro" id="IPR001608">
    <property type="entry name" value="Ala_racemase_N"/>
</dbReference>
<organism evidence="5 6">
    <name type="scientific">Ridgeia piscesae</name>
    <name type="common">Tubeworm</name>
    <dbReference type="NCBI Taxonomy" id="27915"/>
    <lineage>
        <taxon>Eukaryota</taxon>
        <taxon>Metazoa</taxon>
        <taxon>Spiralia</taxon>
        <taxon>Lophotrochozoa</taxon>
        <taxon>Annelida</taxon>
        <taxon>Polychaeta</taxon>
        <taxon>Sedentaria</taxon>
        <taxon>Canalipalpata</taxon>
        <taxon>Sabellida</taxon>
        <taxon>Siboglinidae</taxon>
        <taxon>Ridgeia</taxon>
    </lineage>
</organism>
<sequence length="283" mass="31409">MLRRMVDSGKALVSVLERMTIACRSRPSELCGFQPRLVAVSKTKPAALVAEVYKNGQRHFGENYVNELEEKSKDPQILAECPDIRWHFIGHLQKNKVNKVLRSLFSDVTNLFLIETIDSIKLASVVNSHWQKLDKTDTLNVMVQVNTSQEDSKHGCQPADAASVVRHILDNCPKLKFVGLMTIGAFDHDLSQGPNPDFQCLLKCRAKVCEQLHLAADQVELSMGMSHDFEHAIHVGSTNVRVGSTIFGARAYKTPEVTTAQHSIAGKAKEEIGDHPEVVNSQS</sequence>
<accession>A0AAD9L3W9</accession>
<dbReference type="HAMAP" id="MF_02087">
    <property type="entry name" value="PLP_homeostasis"/>
    <property type="match status" value="1"/>
</dbReference>
<dbReference type="PROSITE" id="PS01211">
    <property type="entry name" value="UPF0001"/>
    <property type="match status" value="1"/>
</dbReference>
<dbReference type="PANTHER" id="PTHR10146:SF14">
    <property type="entry name" value="PYRIDOXAL PHOSPHATE HOMEOSTASIS PROTEIN"/>
    <property type="match status" value="1"/>
</dbReference>
<evidence type="ECO:0000256" key="3">
    <source>
        <dbReference type="RuleBase" id="RU004514"/>
    </source>
</evidence>
<dbReference type="AlphaFoldDB" id="A0AAD9L3W9"/>
<evidence type="ECO:0000313" key="6">
    <source>
        <dbReference type="Proteomes" id="UP001209878"/>
    </source>
</evidence>
<evidence type="ECO:0000256" key="1">
    <source>
        <dbReference type="ARBA" id="ARBA00022898"/>
    </source>
</evidence>
<evidence type="ECO:0000313" key="5">
    <source>
        <dbReference type="EMBL" id="KAK2182899.1"/>
    </source>
</evidence>
<reference evidence="5" key="1">
    <citation type="journal article" date="2023" name="Mol. Biol. Evol.">
        <title>Third-Generation Sequencing Reveals the Adaptive Role of the Epigenome in Three Deep-Sea Polychaetes.</title>
        <authorList>
            <person name="Perez M."/>
            <person name="Aroh O."/>
            <person name="Sun Y."/>
            <person name="Lan Y."/>
            <person name="Juniper S.K."/>
            <person name="Young C.R."/>
            <person name="Angers B."/>
            <person name="Qian P.Y."/>
        </authorList>
    </citation>
    <scope>NUCLEOTIDE SEQUENCE</scope>
    <source>
        <strain evidence="5">R07B-5</strain>
    </source>
</reference>
<dbReference type="InterPro" id="IPR029066">
    <property type="entry name" value="PLP-binding_barrel"/>
</dbReference>
<dbReference type="NCBIfam" id="TIGR00044">
    <property type="entry name" value="YggS family pyridoxal phosphate-dependent enzyme"/>
    <property type="match status" value="1"/>
</dbReference>
<dbReference type="Gene3D" id="3.20.20.10">
    <property type="entry name" value="Alanine racemase"/>
    <property type="match status" value="1"/>
</dbReference>
<keyword evidence="1 2" id="KW-0663">Pyridoxal phosphate</keyword>
<dbReference type="GO" id="GO:0030170">
    <property type="term" value="F:pyridoxal phosphate binding"/>
    <property type="evidence" value="ECO:0007669"/>
    <property type="project" value="UniProtKB-UniRule"/>
</dbReference>
<protein>
    <recommendedName>
        <fullName evidence="2">Pyridoxal phosphate homeostasis protein</fullName>
        <shortName evidence="2">PLP homeostasis protein</shortName>
    </recommendedName>
</protein>
<gene>
    <name evidence="5" type="ORF">NP493_331g05041</name>
</gene>